<name>A0ABY0M1C9_9FLAO</name>
<dbReference type="EMBL" id="FMVC01000007">
    <property type="protein sequence ID" value="SCY90588.1"/>
    <property type="molecule type" value="Genomic_DNA"/>
</dbReference>
<feature type="signal peptide" evidence="1">
    <location>
        <begin position="1"/>
        <end position="29"/>
    </location>
</feature>
<reference evidence="2 3" key="1">
    <citation type="submission" date="2016-10" db="EMBL/GenBank/DDBJ databases">
        <authorList>
            <person name="Varghese N."/>
            <person name="Submissions S."/>
        </authorList>
    </citation>
    <scope>NUCLEOTIDE SEQUENCE [LARGE SCALE GENOMIC DNA]</scope>
    <source>
        <strain evidence="2 3">CGMCC 1.6859</strain>
    </source>
</reference>
<proteinExistence type="predicted"/>
<comment type="caution">
    <text evidence="2">The sequence shown here is derived from an EMBL/GenBank/DDBJ whole genome shotgun (WGS) entry which is preliminary data.</text>
</comment>
<keyword evidence="1" id="KW-0732">Signal</keyword>
<keyword evidence="3" id="KW-1185">Reference proteome</keyword>
<evidence type="ECO:0000256" key="1">
    <source>
        <dbReference type="SAM" id="SignalP"/>
    </source>
</evidence>
<organism evidence="2 3">
    <name type="scientific">Flavobacterium anhuiense</name>
    <dbReference type="NCBI Taxonomy" id="459526"/>
    <lineage>
        <taxon>Bacteria</taxon>
        <taxon>Pseudomonadati</taxon>
        <taxon>Bacteroidota</taxon>
        <taxon>Flavobacteriia</taxon>
        <taxon>Flavobacteriales</taxon>
        <taxon>Flavobacteriaceae</taxon>
        <taxon>Flavobacterium</taxon>
    </lineage>
</organism>
<dbReference type="RefSeq" id="WP_091134934.1">
    <property type="nucleotide sequence ID" value="NZ_FMVC01000007.1"/>
</dbReference>
<evidence type="ECO:0000313" key="3">
    <source>
        <dbReference type="Proteomes" id="UP000199307"/>
    </source>
</evidence>
<gene>
    <name evidence="2" type="ORF">SAMN02927916_3950</name>
</gene>
<feature type="chain" id="PRO_5047074769" evidence="1">
    <location>
        <begin position="30"/>
        <end position="230"/>
    </location>
</feature>
<evidence type="ECO:0000313" key="2">
    <source>
        <dbReference type="EMBL" id="SCY90588.1"/>
    </source>
</evidence>
<sequence>MTNYLTSFKKEKMLICLLICCLFYTNRSAAQNNYSNSHQQFYKTISFGEKIDFGDIDESAAWTITNAKKNIYLTLRGSEINAYAFSEPGEYDITFRETIKHEGECNHAALPKNFRIKAESVKMAFDFSKISFSEKVVRGKSYSDLIVAVPVKISVKENTAAKLPAPGLSIAGIGVSMKAEPLEKEIILSNTTQLLKYKITGTADRETYLMFDFYDFNNQAQTYNLPQIIK</sequence>
<accession>A0ABY0M1C9</accession>
<protein>
    <submittedName>
        <fullName evidence="2">Uncharacterized protein</fullName>
    </submittedName>
</protein>
<dbReference type="Proteomes" id="UP000199307">
    <property type="component" value="Unassembled WGS sequence"/>
</dbReference>